<feature type="compositionally biased region" description="Basic and acidic residues" evidence="6">
    <location>
        <begin position="699"/>
        <end position="714"/>
    </location>
</feature>
<feature type="region of interest" description="Disordered" evidence="6">
    <location>
        <begin position="360"/>
        <end position="382"/>
    </location>
</feature>
<dbReference type="InterPro" id="IPR011701">
    <property type="entry name" value="MFS"/>
</dbReference>
<dbReference type="SUPFAM" id="SSF103473">
    <property type="entry name" value="MFS general substrate transporter"/>
    <property type="match status" value="1"/>
</dbReference>
<dbReference type="GO" id="GO:0016020">
    <property type="term" value="C:membrane"/>
    <property type="evidence" value="ECO:0007669"/>
    <property type="project" value="UniProtKB-SubCell"/>
</dbReference>
<feature type="transmembrane region" description="Helical" evidence="7">
    <location>
        <begin position="323"/>
        <end position="342"/>
    </location>
</feature>
<feature type="transmembrane region" description="Helical" evidence="7">
    <location>
        <begin position="446"/>
        <end position="464"/>
    </location>
</feature>
<comment type="subcellular location">
    <subcellularLocation>
        <location evidence="1">Membrane</location>
        <topology evidence="1">Multi-pass membrane protein</topology>
    </subcellularLocation>
</comment>
<dbReference type="AlphaFoldDB" id="A0A0G4GTE7"/>
<feature type="region of interest" description="Disordered" evidence="6">
    <location>
        <begin position="1"/>
        <end position="22"/>
    </location>
</feature>
<feature type="compositionally biased region" description="Basic and acidic residues" evidence="6">
    <location>
        <begin position="9"/>
        <end position="22"/>
    </location>
</feature>
<sequence length="714" mass="76426">MHSASQVPTERDNRERGTTNGRDMRVPMTIAEVIDHVGYGAFQSSMFLLCGIIWMSDAMEIMVLTFLGAVLRCEWSLSNWAVAQLTVIVFVGQMFGALLWGYWADKEGRRSALFLSSATTAIAGFLSAFTHDSYTYLCVMRFLVGVGVGGAAQAVPYFAEFLPRKKRGFYIVSLEMFWAVGAMFEAVLAMLILPSKGVFGGWRGLLFVTAIPVSILVACFGFLPESPFFLLTRGKKREAEFILKKVVEKNVLSDPSIDPLPEFQLVVGRTSGETGAEEDEEDFGDVTVTAAAREEPTPAERQQDKERRSGKVLFGKELRRTTLLLAVVWFVSAFVYYGIVLFTTELFAVEKRGERCASKGDVRNPYEDSGGGTQNSDCPPEGPLSREDYVDVFVTTLAELPGIAVTVWGVEKIGRRATIKYLALFAAAFCFLLIPCTPRWSETLFIFVARGAIAGSFQGAFVYTPEVYPTAVRSRGLGLMNSIARLGAILTPLAAEVALHNSPQLTLLGYALLCTIGALAAAFLPFETKGKDLGGAQNTVAPTRGRGQHSAVPGRGDQSRPAVYGRGVNDEEDDENATWAGSEDLKMNGKGKGGKGNKDSELYPGEGGVKYTGQAVPPGTFFSLHNLDPSPSHPSAQSQPPAAAAAAAAAAANADLAAASAEIMQAQSGERGDGTPYRRGQSSPASETRGNDAAADGGEDGHGSSAHEGRSGGI</sequence>
<dbReference type="Pfam" id="PF00083">
    <property type="entry name" value="Sugar_tr"/>
    <property type="match status" value="1"/>
</dbReference>
<evidence type="ECO:0000256" key="4">
    <source>
        <dbReference type="ARBA" id="ARBA00022989"/>
    </source>
</evidence>
<dbReference type="PhylomeDB" id="A0A0G4GTE7"/>
<feature type="transmembrane region" description="Helical" evidence="7">
    <location>
        <begin position="389"/>
        <end position="410"/>
    </location>
</feature>
<accession>A0A0G4GTE7</accession>
<proteinExistence type="predicted"/>
<organism evidence="9">
    <name type="scientific">Chromera velia CCMP2878</name>
    <dbReference type="NCBI Taxonomy" id="1169474"/>
    <lineage>
        <taxon>Eukaryota</taxon>
        <taxon>Sar</taxon>
        <taxon>Alveolata</taxon>
        <taxon>Colpodellida</taxon>
        <taxon>Chromeraceae</taxon>
        <taxon>Chromera</taxon>
    </lineage>
</organism>
<feature type="transmembrane region" description="Helical" evidence="7">
    <location>
        <begin position="77"/>
        <end position="100"/>
    </location>
</feature>
<keyword evidence="4 7" id="KW-1133">Transmembrane helix</keyword>
<keyword evidence="3 7" id="KW-0812">Transmembrane</keyword>
<evidence type="ECO:0000256" key="1">
    <source>
        <dbReference type="ARBA" id="ARBA00004141"/>
    </source>
</evidence>
<dbReference type="InterPro" id="IPR036259">
    <property type="entry name" value="MFS_trans_sf"/>
</dbReference>
<gene>
    <name evidence="9" type="ORF">Cvel_23322</name>
</gene>
<feature type="transmembrane region" description="Helical" evidence="7">
    <location>
        <begin position="46"/>
        <end position="71"/>
    </location>
</feature>
<keyword evidence="5 7" id="KW-0472">Membrane</keyword>
<feature type="transmembrane region" description="Helical" evidence="7">
    <location>
        <begin position="422"/>
        <end position="440"/>
    </location>
</feature>
<feature type="transmembrane region" description="Helical" evidence="7">
    <location>
        <begin position="205"/>
        <end position="223"/>
    </location>
</feature>
<evidence type="ECO:0000256" key="3">
    <source>
        <dbReference type="ARBA" id="ARBA00022692"/>
    </source>
</evidence>
<evidence type="ECO:0000256" key="6">
    <source>
        <dbReference type="SAM" id="MobiDB-lite"/>
    </source>
</evidence>
<dbReference type="VEuPathDB" id="CryptoDB:Cvel_23322"/>
<feature type="transmembrane region" description="Helical" evidence="7">
    <location>
        <begin position="112"/>
        <end position="130"/>
    </location>
</feature>
<dbReference type="EMBL" id="CDMZ01001534">
    <property type="protein sequence ID" value="CEM34016.1"/>
    <property type="molecule type" value="Genomic_DNA"/>
</dbReference>
<dbReference type="InterPro" id="IPR020846">
    <property type="entry name" value="MFS_dom"/>
</dbReference>
<evidence type="ECO:0000256" key="5">
    <source>
        <dbReference type="ARBA" id="ARBA00023136"/>
    </source>
</evidence>
<feature type="transmembrane region" description="Helical" evidence="7">
    <location>
        <begin position="142"/>
        <end position="162"/>
    </location>
</feature>
<feature type="region of interest" description="Disordered" evidence="6">
    <location>
        <begin position="662"/>
        <end position="714"/>
    </location>
</feature>
<dbReference type="Gene3D" id="1.20.1250.20">
    <property type="entry name" value="MFS general substrate transporter like domains"/>
    <property type="match status" value="1"/>
</dbReference>
<dbReference type="GO" id="GO:0022857">
    <property type="term" value="F:transmembrane transporter activity"/>
    <property type="evidence" value="ECO:0007669"/>
    <property type="project" value="InterPro"/>
</dbReference>
<feature type="transmembrane region" description="Helical" evidence="7">
    <location>
        <begin position="476"/>
        <end position="495"/>
    </location>
</feature>
<evidence type="ECO:0000256" key="7">
    <source>
        <dbReference type="SAM" id="Phobius"/>
    </source>
</evidence>
<name>A0A0G4GTE7_9ALVE</name>
<feature type="domain" description="Major facilitator superfamily (MFS) profile" evidence="8">
    <location>
        <begin position="46"/>
        <end position="529"/>
    </location>
</feature>
<dbReference type="PROSITE" id="PS50850">
    <property type="entry name" value="MFS"/>
    <property type="match status" value="1"/>
</dbReference>
<dbReference type="Pfam" id="PF07690">
    <property type="entry name" value="MFS_1"/>
    <property type="match status" value="1"/>
</dbReference>
<feature type="region of interest" description="Disordered" evidence="6">
    <location>
        <begin position="535"/>
        <end position="647"/>
    </location>
</feature>
<dbReference type="PANTHER" id="PTHR23511">
    <property type="entry name" value="SYNAPTIC VESICLE GLYCOPROTEIN 2"/>
    <property type="match status" value="1"/>
</dbReference>
<evidence type="ECO:0000256" key="2">
    <source>
        <dbReference type="ARBA" id="ARBA00022448"/>
    </source>
</evidence>
<feature type="transmembrane region" description="Helical" evidence="7">
    <location>
        <begin position="507"/>
        <end position="526"/>
    </location>
</feature>
<feature type="transmembrane region" description="Helical" evidence="7">
    <location>
        <begin position="169"/>
        <end position="193"/>
    </location>
</feature>
<dbReference type="InterPro" id="IPR005829">
    <property type="entry name" value="Sugar_transporter_CS"/>
</dbReference>
<evidence type="ECO:0000313" key="9">
    <source>
        <dbReference type="EMBL" id="CEM34016.1"/>
    </source>
</evidence>
<dbReference type="InterPro" id="IPR005828">
    <property type="entry name" value="MFS_sugar_transport-like"/>
</dbReference>
<feature type="compositionally biased region" description="Low complexity" evidence="6">
    <location>
        <begin position="629"/>
        <end position="647"/>
    </location>
</feature>
<reference evidence="9" key="1">
    <citation type="submission" date="2014-11" db="EMBL/GenBank/DDBJ databases">
        <authorList>
            <person name="Otto D Thomas"/>
            <person name="Naeem Raeece"/>
        </authorList>
    </citation>
    <scope>NUCLEOTIDE SEQUENCE</scope>
</reference>
<evidence type="ECO:0000259" key="8">
    <source>
        <dbReference type="PROSITE" id="PS50850"/>
    </source>
</evidence>
<dbReference type="PANTHER" id="PTHR23511:SF5">
    <property type="entry name" value="MAJOR FACILITATOR-TYPE TRANSPORTER HXNZ-RELATED"/>
    <property type="match status" value="1"/>
</dbReference>
<keyword evidence="2" id="KW-0813">Transport</keyword>
<dbReference type="PROSITE" id="PS00216">
    <property type="entry name" value="SUGAR_TRANSPORT_1"/>
    <property type="match status" value="1"/>
</dbReference>
<protein>
    <recommendedName>
        <fullName evidence="8">Major facilitator superfamily (MFS) profile domain-containing protein</fullName>
    </recommendedName>
</protein>